<accession>A0AAN6XUJ1</accession>
<evidence type="ECO:0000313" key="7">
    <source>
        <dbReference type="Proteomes" id="UP001301769"/>
    </source>
</evidence>
<keyword evidence="7" id="KW-1185">Reference proteome</keyword>
<evidence type="ECO:0000256" key="1">
    <source>
        <dbReference type="ARBA" id="ARBA00022723"/>
    </source>
</evidence>
<dbReference type="GO" id="GO:0003924">
    <property type="term" value="F:GTPase activity"/>
    <property type="evidence" value="ECO:0007669"/>
    <property type="project" value="InterPro"/>
</dbReference>
<proteinExistence type="predicted"/>
<comment type="caution">
    <text evidence="6">The sequence shown here is derived from an EMBL/GenBank/DDBJ whole genome shotgun (WGS) entry which is preliminary data.</text>
</comment>
<keyword evidence="2" id="KW-0547">Nucleotide-binding</keyword>
<dbReference type="PANTHER" id="PTHR10218">
    <property type="entry name" value="GTP-BINDING PROTEIN ALPHA SUBUNIT"/>
    <property type="match status" value="1"/>
</dbReference>
<evidence type="ECO:0000256" key="3">
    <source>
        <dbReference type="ARBA" id="ARBA00023134"/>
    </source>
</evidence>
<protein>
    <submittedName>
        <fullName evidence="6">G-protein alpha subunit-domain-containing protein</fullName>
    </submittedName>
</protein>
<feature type="compositionally biased region" description="Basic and acidic residues" evidence="5">
    <location>
        <begin position="1"/>
        <end position="24"/>
    </location>
</feature>
<evidence type="ECO:0000256" key="5">
    <source>
        <dbReference type="SAM" id="MobiDB-lite"/>
    </source>
</evidence>
<dbReference type="FunFam" id="3.40.50.300:FF:000720">
    <property type="entry name" value="Guanine nucleotide-binding protein G(k) subunit alpha"/>
    <property type="match status" value="1"/>
</dbReference>
<dbReference type="EMBL" id="MU858317">
    <property type="protein sequence ID" value="KAK4207138.1"/>
    <property type="molecule type" value="Genomic_DNA"/>
</dbReference>
<feature type="region of interest" description="Disordered" evidence="5">
    <location>
        <begin position="1"/>
        <end position="25"/>
    </location>
</feature>
<dbReference type="GO" id="GO:0005834">
    <property type="term" value="C:heterotrimeric G-protein complex"/>
    <property type="evidence" value="ECO:0007669"/>
    <property type="project" value="TreeGrafter"/>
</dbReference>
<dbReference type="GO" id="GO:0001664">
    <property type="term" value="F:G protein-coupled receptor binding"/>
    <property type="evidence" value="ECO:0007669"/>
    <property type="project" value="TreeGrafter"/>
</dbReference>
<dbReference type="PROSITE" id="PS51882">
    <property type="entry name" value="G_ALPHA"/>
    <property type="match status" value="1"/>
</dbReference>
<dbReference type="InterPro" id="IPR001019">
    <property type="entry name" value="Gprotein_alpha_su"/>
</dbReference>
<dbReference type="Pfam" id="PF00503">
    <property type="entry name" value="G-alpha"/>
    <property type="match status" value="1"/>
</dbReference>
<sequence>MFTKMGVHEKDNDFETDRSTKEETDSTASLLIHHDNDFQPACPITSLPIYARTDASFRSRVPSLRWLEHILPTRHEIEAKKRSRAIDRSIMEDEERRRREHKIIVLGSRSGDDIIKTMRKEQARRTVDTHIDPEVHDSIVDVRVPVSENFTAHLFNLPRRMNSRERKNWIHFFQDGLKAVFFVVDLDIYNKTLFEAPEENQMQESIMLFESIANSTFFEQATPVLIFNRVEVLKEKLARYSFKKDFPDYAGDENDIEAMVEYLVGQFNQGVKDLLRGRIPGYALPAEEHVMFEQVVRATEENVLPFSEDGRVL</sequence>
<dbReference type="SUPFAM" id="SSF52540">
    <property type="entry name" value="P-loop containing nucleoside triphosphate hydrolases"/>
    <property type="match status" value="1"/>
</dbReference>
<dbReference type="GO" id="GO:0007188">
    <property type="term" value="P:adenylate cyclase-modulating G protein-coupled receptor signaling pathway"/>
    <property type="evidence" value="ECO:0007669"/>
    <property type="project" value="TreeGrafter"/>
</dbReference>
<keyword evidence="1" id="KW-0479">Metal-binding</keyword>
<keyword evidence="4" id="KW-0807">Transducer</keyword>
<dbReference type="GO" id="GO:0031683">
    <property type="term" value="F:G-protein beta/gamma-subunit complex binding"/>
    <property type="evidence" value="ECO:0007669"/>
    <property type="project" value="InterPro"/>
</dbReference>
<organism evidence="6 7">
    <name type="scientific">Rhypophila decipiens</name>
    <dbReference type="NCBI Taxonomy" id="261697"/>
    <lineage>
        <taxon>Eukaryota</taxon>
        <taxon>Fungi</taxon>
        <taxon>Dikarya</taxon>
        <taxon>Ascomycota</taxon>
        <taxon>Pezizomycotina</taxon>
        <taxon>Sordariomycetes</taxon>
        <taxon>Sordariomycetidae</taxon>
        <taxon>Sordariales</taxon>
        <taxon>Naviculisporaceae</taxon>
        <taxon>Rhypophila</taxon>
    </lineage>
</organism>
<evidence type="ECO:0000256" key="4">
    <source>
        <dbReference type="ARBA" id="ARBA00023224"/>
    </source>
</evidence>
<keyword evidence="3" id="KW-0342">GTP-binding</keyword>
<dbReference type="GO" id="GO:0005525">
    <property type="term" value="F:GTP binding"/>
    <property type="evidence" value="ECO:0007669"/>
    <property type="project" value="UniProtKB-KW"/>
</dbReference>
<reference evidence="6" key="2">
    <citation type="submission" date="2023-05" db="EMBL/GenBank/DDBJ databases">
        <authorList>
            <consortium name="Lawrence Berkeley National Laboratory"/>
            <person name="Steindorff A."/>
            <person name="Hensen N."/>
            <person name="Bonometti L."/>
            <person name="Westerberg I."/>
            <person name="Brannstrom I.O."/>
            <person name="Guillou S."/>
            <person name="Cros-Aarteil S."/>
            <person name="Calhoun S."/>
            <person name="Haridas S."/>
            <person name="Kuo A."/>
            <person name="Mondo S."/>
            <person name="Pangilinan J."/>
            <person name="Riley R."/>
            <person name="Labutti K."/>
            <person name="Andreopoulos B."/>
            <person name="Lipzen A."/>
            <person name="Chen C."/>
            <person name="Yanf M."/>
            <person name="Daum C."/>
            <person name="Ng V."/>
            <person name="Clum A."/>
            <person name="Ohm R."/>
            <person name="Martin F."/>
            <person name="Silar P."/>
            <person name="Natvig D."/>
            <person name="Lalanne C."/>
            <person name="Gautier V."/>
            <person name="Ament-Velasquez S.L."/>
            <person name="Kruys A."/>
            <person name="Hutchinson M.I."/>
            <person name="Powell A.J."/>
            <person name="Barry K."/>
            <person name="Miller A.N."/>
            <person name="Grigoriev I.V."/>
            <person name="Debuchy R."/>
            <person name="Gladieux P."/>
            <person name="Thoren M.H."/>
            <person name="Johannesson H."/>
        </authorList>
    </citation>
    <scope>NUCLEOTIDE SEQUENCE</scope>
    <source>
        <strain evidence="6">PSN293</strain>
    </source>
</reference>
<dbReference type="Proteomes" id="UP001301769">
    <property type="component" value="Unassembled WGS sequence"/>
</dbReference>
<dbReference type="GO" id="GO:0046872">
    <property type="term" value="F:metal ion binding"/>
    <property type="evidence" value="ECO:0007669"/>
    <property type="project" value="UniProtKB-KW"/>
</dbReference>
<reference evidence="6" key="1">
    <citation type="journal article" date="2023" name="Mol. Phylogenet. Evol.">
        <title>Genome-scale phylogeny and comparative genomics of the fungal order Sordariales.</title>
        <authorList>
            <person name="Hensen N."/>
            <person name="Bonometti L."/>
            <person name="Westerberg I."/>
            <person name="Brannstrom I.O."/>
            <person name="Guillou S."/>
            <person name="Cros-Aarteil S."/>
            <person name="Calhoun S."/>
            <person name="Haridas S."/>
            <person name="Kuo A."/>
            <person name="Mondo S."/>
            <person name="Pangilinan J."/>
            <person name="Riley R."/>
            <person name="LaButti K."/>
            <person name="Andreopoulos B."/>
            <person name="Lipzen A."/>
            <person name="Chen C."/>
            <person name="Yan M."/>
            <person name="Daum C."/>
            <person name="Ng V."/>
            <person name="Clum A."/>
            <person name="Steindorff A."/>
            <person name="Ohm R.A."/>
            <person name="Martin F."/>
            <person name="Silar P."/>
            <person name="Natvig D.O."/>
            <person name="Lalanne C."/>
            <person name="Gautier V."/>
            <person name="Ament-Velasquez S.L."/>
            <person name="Kruys A."/>
            <person name="Hutchinson M.I."/>
            <person name="Powell A.J."/>
            <person name="Barry K."/>
            <person name="Miller A.N."/>
            <person name="Grigoriev I.V."/>
            <person name="Debuchy R."/>
            <person name="Gladieux P."/>
            <person name="Hiltunen Thoren M."/>
            <person name="Johannesson H."/>
        </authorList>
    </citation>
    <scope>NUCLEOTIDE SEQUENCE</scope>
    <source>
        <strain evidence="6">PSN293</strain>
    </source>
</reference>
<name>A0AAN6XUJ1_9PEZI</name>
<evidence type="ECO:0000313" key="6">
    <source>
        <dbReference type="EMBL" id="KAK4207138.1"/>
    </source>
</evidence>
<dbReference type="AlphaFoldDB" id="A0AAN6XUJ1"/>
<evidence type="ECO:0000256" key="2">
    <source>
        <dbReference type="ARBA" id="ARBA00022741"/>
    </source>
</evidence>
<dbReference type="SMART" id="SM00275">
    <property type="entry name" value="G_alpha"/>
    <property type="match status" value="1"/>
</dbReference>
<dbReference type="Gene3D" id="3.40.50.300">
    <property type="entry name" value="P-loop containing nucleotide triphosphate hydrolases"/>
    <property type="match status" value="1"/>
</dbReference>
<dbReference type="GO" id="GO:0005737">
    <property type="term" value="C:cytoplasm"/>
    <property type="evidence" value="ECO:0007669"/>
    <property type="project" value="TreeGrafter"/>
</dbReference>
<gene>
    <name evidence="6" type="ORF">QBC37DRAFT_433938</name>
</gene>
<dbReference type="PANTHER" id="PTHR10218:SF302">
    <property type="entry name" value="GUANINE NUCLEOTIDE-BINDING PROTEIN ALPHA-5 SUBUNIT"/>
    <property type="match status" value="1"/>
</dbReference>
<dbReference type="InterPro" id="IPR027417">
    <property type="entry name" value="P-loop_NTPase"/>
</dbReference>